<keyword evidence="2" id="KW-1185">Reference proteome</keyword>
<comment type="caution">
    <text evidence="1">The sequence shown here is derived from an EMBL/GenBank/DDBJ whole genome shotgun (WGS) entry which is preliminary data.</text>
</comment>
<protein>
    <submittedName>
        <fullName evidence="1">Uncharacterized protein</fullName>
    </submittedName>
</protein>
<name>A0A4V5ZZS4_STECR</name>
<gene>
    <name evidence="1" type="ORF">L596_030931</name>
</gene>
<reference evidence="1 2" key="2">
    <citation type="journal article" date="2019" name="G3 (Bethesda)">
        <title>Hybrid Assembly of the Genome of the Entomopathogenic Nematode Steinernema carpocapsae Identifies the X-Chromosome.</title>
        <authorList>
            <person name="Serra L."/>
            <person name="Macchietto M."/>
            <person name="Macias-Munoz A."/>
            <person name="McGill C.J."/>
            <person name="Rodriguez I.M."/>
            <person name="Rodriguez B."/>
            <person name="Murad R."/>
            <person name="Mortazavi A."/>
        </authorList>
    </citation>
    <scope>NUCLEOTIDE SEQUENCE [LARGE SCALE GENOMIC DNA]</scope>
    <source>
        <strain evidence="1 2">ALL</strain>
    </source>
</reference>
<dbReference type="Proteomes" id="UP000298663">
    <property type="component" value="Unassembled WGS sequence"/>
</dbReference>
<evidence type="ECO:0000313" key="1">
    <source>
        <dbReference type="EMBL" id="TKR68685.1"/>
    </source>
</evidence>
<proteinExistence type="predicted"/>
<dbReference type="EMBL" id="AZBU02000008">
    <property type="protein sequence ID" value="TKR68685.1"/>
    <property type="molecule type" value="Genomic_DNA"/>
</dbReference>
<evidence type="ECO:0000313" key="2">
    <source>
        <dbReference type="Proteomes" id="UP000298663"/>
    </source>
</evidence>
<organism evidence="1 2">
    <name type="scientific">Steinernema carpocapsae</name>
    <name type="common">Entomopathogenic nematode</name>
    <dbReference type="NCBI Taxonomy" id="34508"/>
    <lineage>
        <taxon>Eukaryota</taxon>
        <taxon>Metazoa</taxon>
        <taxon>Ecdysozoa</taxon>
        <taxon>Nematoda</taxon>
        <taxon>Chromadorea</taxon>
        <taxon>Rhabditida</taxon>
        <taxon>Tylenchina</taxon>
        <taxon>Panagrolaimomorpha</taxon>
        <taxon>Strongyloidoidea</taxon>
        <taxon>Steinernematidae</taxon>
        <taxon>Steinernema</taxon>
    </lineage>
</organism>
<reference evidence="1 2" key="1">
    <citation type="journal article" date="2015" name="Genome Biol.">
        <title>Comparative genomics of Steinernema reveals deeply conserved gene regulatory networks.</title>
        <authorList>
            <person name="Dillman A.R."/>
            <person name="Macchietto M."/>
            <person name="Porter C.F."/>
            <person name="Rogers A."/>
            <person name="Williams B."/>
            <person name="Antoshechkin I."/>
            <person name="Lee M.M."/>
            <person name="Goodwin Z."/>
            <person name="Lu X."/>
            <person name="Lewis E.E."/>
            <person name="Goodrich-Blair H."/>
            <person name="Stock S.P."/>
            <person name="Adams B.J."/>
            <person name="Sternberg P.W."/>
            <person name="Mortazavi A."/>
        </authorList>
    </citation>
    <scope>NUCLEOTIDE SEQUENCE [LARGE SCALE GENOMIC DNA]</scope>
    <source>
        <strain evidence="1 2">ALL</strain>
    </source>
</reference>
<accession>A0A4V5ZZS4</accession>
<sequence length="133" mass="15050">MATSPLKSKLLISCLKHWTTQKLISTSMGTTRLMSHLNGSTSPTFKLQFTRYTTKIVSLRAILMLLSSSLTNWKSVHTNASMNGRLIQTQQAMLGVIFSTLLEIDTILETKNWMVIQLKSANLRKMDGRSQFR</sequence>
<dbReference type="AlphaFoldDB" id="A0A4V5ZZS4"/>